<gene>
    <name evidence="1" type="ORF">L3Q82_002529</name>
</gene>
<evidence type="ECO:0000313" key="2">
    <source>
        <dbReference type="Proteomes" id="UP000831701"/>
    </source>
</evidence>
<keyword evidence="2" id="KW-1185">Reference proteome</keyword>
<dbReference type="Proteomes" id="UP000831701">
    <property type="component" value="Chromosome 16"/>
</dbReference>
<proteinExistence type="predicted"/>
<reference evidence="1" key="1">
    <citation type="submission" date="2022-04" db="EMBL/GenBank/DDBJ databases">
        <title>Jade perch genome.</title>
        <authorList>
            <person name="Chao B."/>
        </authorList>
    </citation>
    <scope>NUCLEOTIDE SEQUENCE</scope>
    <source>
        <strain evidence="1">CB-2022</strain>
    </source>
</reference>
<name>A0ACB8VYX3_9TELE</name>
<dbReference type="EMBL" id="CM041546">
    <property type="protein sequence ID" value="KAI3360666.1"/>
    <property type="molecule type" value="Genomic_DNA"/>
</dbReference>
<organism evidence="1 2">
    <name type="scientific">Scortum barcoo</name>
    <name type="common">barcoo grunter</name>
    <dbReference type="NCBI Taxonomy" id="214431"/>
    <lineage>
        <taxon>Eukaryota</taxon>
        <taxon>Metazoa</taxon>
        <taxon>Chordata</taxon>
        <taxon>Craniata</taxon>
        <taxon>Vertebrata</taxon>
        <taxon>Euteleostomi</taxon>
        <taxon>Actinopterygii</taxon>
        <taxon>Neopterygii</taxon>
        <taxon>Teleostei</taxon>
        <taxon>Neoteleostei</taxon>
        <taxon>Acanthomorphata</taxon>
        <taxon>Eupercaria</taxon>
        <taxon>Centrarchiformes</taxon>
        <taxon>Terapontoidei</taxon>
        <taxon>Terapontidae</taxon>
        <taxon>Scortum</taxon>
    </lineage>
</organism>
<accession>A0ACB8VYX3</accession>
<sequence length="184" mass="21363">MEKYIRESLAAGLIQPSKAPLGAGFFFVEKKTLYAYYRGLNNITIRNKYPLPLIDSAFTPLQGAVIFTKLDLHFAYHLEHQSHVRQVLQRVLENRLYFKKEKCEFHTSRVSFLGFIIERGQIQADPEKVRAVAEWPVPTSRKLLQRFLGFANFYRRFIRNYSQVAAPLTALTSPAHVFQWGPRS</sequence>
<protein>
    <submittedName>
        <fullName evidence="1">Uncharacterized protein</fullName>
    </submittedName>
</protein>
<comment type="caution">
    <text evidence="1">The sequence shown here is derived from an EMBL/GenBank/DDBJ whole genome shotgun (WGS) entry which is preliminary data.</text>
</comment>
<evidence type="ECO:0000313" key="1">
    <source>
        <dbReference type="EMBL" id="KAI3360666.1"/>
    </source>
</evidence>